<organism evidence="1 2">
    <name type="scientific">Thalassiosira oceanica</name>
    <name type="common">Marine diatom</name>
    <dbReference type="NCBI Taxonomy" id="159749"/>
    <lineage>
        <taxon>Eukaryota</taxon>
        <taxon>Sar</taxon>
        <taxon>Stramenopiles</taxon>
        <taxon>Ochrophyta</taxon>
        <taxon>Bacillariophyta</taxon>
        <taxon>Coscinodiscophyceae</taxon>
        <taxon>Thalassiosirophycidae</taxon>
        <taxon>Thalassiosirales</taxon>
        <taxon>Thalassiosiraceae</taxon>
        <taxon>Thalassiosira</taxon>
    </lineage>
</organism>
<dbReference type="Proteomes" id="UP000266841">
    <property type="component" value="Unassembled WGS sequence"/>
</dbReference>
<proteinExistence type="predicted"/>
<name>K0S467_THAOC</name>
<gene>
    <name evidence="1" type="ORF">THAOC_20122</name>
</gene>
<dbReference type="OrthoDB" id="40126at2759"/>
<protein>
    <submittedName>
        <fullName evidence="1">Uncharacterized protein</fullName>
    </submittedName>
</protein>
<accession>K0S467</accession>
<reference evidence="1 2" key="1">
    <citation type="journal article" date="2012" name="Genome Biol.">
        <title>Genome and low-iron response of an oceanic diatom adapted to chronic iron limitation.</title>
        <authorList>
            <person name="Lommer M."/>
            <person name="Specht M."/>
            <person name="Roy A.S."/>
            <person name="Kraemer L."/>
            <person name="Andreson R."/>
            <person name="Gutowska M.A."/>
            <person name="Wolf J."/>
            <person name="Bergner S.V."/>
            <person name="Schilhabel M.B."/>
            <person name="Klostermeier U.C."/>
            <person name="Beiko R.G."/>
            <person name="Rosenstiel P."/>
            <person name="Hippler M."/>
            <person name="Laroche J."/>
        </authorList>
    </citation>
    <scope>NUCLEOTIDE SEQUENCE [LARGE SCALE GENOMIC DNA]</scope>
    <source>
        <strain evidence="1 2">CCMP1005</strain>
    </source>
</reference>
<dbReference type="EMBL" id="AGNL01022610">
    <property type="protein sequence ID" value="EJK59624.1"/>
    <property type="molecule type" value="Genomic_DNA"/>
</dbReference>
<comment type="caution">
    <text evidence="1">The sequence shown here is derived from an EMBL/GenBank/DDBJ whole genome shotgun (WGS) entry which is preliminary data.</text>
</comment>
<evidence type="ECO:0000313" key="2">
    <source>
        <dbReference type="Proteomes" id="UP000266841"/>
    </source>
</evidence>
<keyword evidence="2" id="KW-1185">Reference proteome</keyword>
<evidence type="ECO:0000313" key="1">
    <source>
        <dbReference type="EMBL" id="EJK59624.1"/>
    </source>
</evidence>
<dbReference type="AlphaFoldDB" id="K0S467"/>
<sequence length="254" mass="28610">MKIKFSFMFIYPDMGCKTLTEAGYHKKTTQQETFHVERCDNVPIKAETGALDISNYDKALDPHFYLGVLRPAARYYSSSGRIADRSGTSLWLGCSLLAWMQMLQRGRCRTGEQDVARGNGHWQHSGIGGHPKSRRAPGVHEFKNMTNELALRHWMISVKIGEELSWKNVAPAIFMDGRLATEAQYDDASKAQNALEGKKAPTSRSQCLLQWNDFGVEEVKIGSVEYNKTFAIVEALSIKCRMTMQNVSPIFPLP</sequence>